<dbReference type="AlphaFoldDB" id="A0A7L9QBV0"/>
<evidence type="ECO:0000256" key="3">
    <source>
        <dbReference type="ARBA" id="ARBA00022475"/>
    </source>
</evidence>
<proteinExistence type="predicted"/>
<name>A0A7L9QBV0_9ZZZZ</name>
<keyword evidence="4 7" id="KW-0812">Transmembrane</keyword>
<accession>A0A7L9QBV0</accession>
<feature type="transmembrane region" description="Helical" evidence="7">
    <location>
        <begin position="12"/>
        <end position="29"/>
    </location>
</feature>
<dbReference type="CDD" id="cd06261">
    <property type="entry name" value="TM_PBP2"/>
    <property type="match status" value="1"/>
</dbReference>
<dbReference type="GO" id="GO:0005886">
    <property type="term" value="C:plasma membrane"/>
    <property type="evidence" value="ECO:0007669"/>
    <property type="project" value="UniProtKB-SubCell"/>
</dbReference>
<evidence type="ECO:0000259" key="8">
    <source>
        <dbReference type="PROSITE" id="PS50928"/>
    </source>
</evidence>
<keyword evidence="5 7" id="KW-1133">Transmembrane helix</keyword>
<dbReference type="PANTHER" id="PTHR30151">
    <property type="entry name" value="ALKANE SULFONATE ABC TRANSPORTER-RELATED, MEMBRANE SUBUNIT"/>
    <property type="match status" value="1"/>
</dbReference>
<keyword evidence="6 7" id="KW-0472">Membrane</keyword>
<reference evidence="9" key="1">
    <citation type="submission" date="2020-09" db="EMBL/GenBank/DDBJ databases">
        <title>A new high-throughput screening method to detect antimicrobial volatiles from metagenomic clone libraries.</title>
        <authorList>
            <person name="Stocker F."/>
            <person name="Obermeier M."/>
            <person name="Resch K."/>
            <person name="Berg G."/>
            <person name="Mueller Bogota C.A."/>
        </authorList>
    </citation>
    <scope>NUCLEOTIDE SEQUENCE</scope>
</reference>
<dbReference type="SUPFAM" id="SSF161098">
    <property type="entry name" value="MetI-like"/>
    <property type="match status" value="1"/>
</dbReference>
<dbReference type="GO" id="GO:0055085">
    <property type="term" value="P:transmembrane transport"/>
    <property type="evidence" value="ECO:0007669"/>
    <property type="project" value="InterPro"/>
</dbReference>
<protein>
    <submittedName>
        <fullName evidence="9">Putative aliphatic sulfonates transport permease protein SsuC</fullName>
    </submittedName>
</protein>
<evidence type="ECO:0000256" key="4">
    <source>
        <dbReference type="ARBA" id="ARBA00022692"/>
    </source>
</evidence>
<comment type="subcellular location">
    <subcellularLocation>
        <location evidence="1">Cell membrane</location>
        <topology evidence="1">Multi-pass membrane protein</topology>
    </subcellularLocation>
</comment>
<sequence>MNDGAQTKTSLWAGRAIVGIVVLGLWEFTSGRFYNDFWVSRPSAILARIADLAASGDLWFDLQTTLEETLIGLAIGIVAGTALGVALAWSGRIAGWVYPYVMALYSLPKVALAPLFVVWFGIGLPSKIVMVTSLVIFVAFYNAYEGVRNIDPDLLDMMKTYRAGRAATLTWVVLPSIAVWFFTSLRLGIGLALIGSVIAELVGANRGIGYYITKSAGTLDTTGIFAGLFVIMIVAIALEAIVSAGERRLLRYR</sequence>
<gene>
    <name evidence="9" type="primary">ssuC</name>
</gene>
<dbReference type="Pfam" id="PF00528">
    <property type="entry name" value="BPD_transp_1"/>
    <property type="match status" value="1"/>
</dbReference>
<feature type="transmembrane region" description="Helical" evidence="7">
    <location>
        <begin position="101"/>
        <end position="122"/>
    </location>
</feature>
<evidence type="ECO:0000256" key="1">
    <source>
        <dbReference type="ARBA" id="ARBA00004651"/>
    </source>
</evidence>
<dbReference type="PROSITE" id="PS50928">
    <property type="entry name" value="ABC_TM1"/>
    <property type="match status" value="1"/>
</dbReference>
<evidence type="ECO:0000313" key="9">
    <source>
        <dbReference type="EMBL" id="QOL00320.1"/>
    </source>
</evidence>
<evidence type="ECO:0000256" key="7">
    <source>
        <dbReference type="SAM" id="Phobius"/>
    </source>
</evidence>
<feature type="domain" description="ABC transmembrane type-1" evidence="8">
    <location>
        <begin position="62"/>
        <end position="242"/>
    </location>
</feature>
<dbReference type="PANTHER" id="PTHR30151:SF20">
    <property type="entry name" value="ABC TRANSPORTER PERMEASE PROTEIN HI_0355-RELATED"/>
    <property type="match status" value="1"/>
</dbReference>
<dbReference type="InterPro" id="IPR035906">
    <property type="entry name" value="MetI-like_sf"/>
</dbReference>
<feature type="transmembrane region" description="Helical" evidence="7">
    <location>
        <begin position="69"/>
        <end position="89"/>
    </location>
</feature>
<dbReference type="Gene3D" id="1.10.3720.10">
    <property type="entry name" value="MetI-like"/>
    <property type="match status" value="1"/>
</dbReference>
<organism evidence="9">
    <name type="scientific">uncultured organism</name>
    <dbReference type="NCBI Taxonomy" id="155900"/>
    <lineage>
        <taxon>unclassified sequences</taxon>
        <taxon>environmental samples</taxon>
    </lineage>
</organism>
<evidence type="ECO:0000256" key="2">
    <source>
        <dbReference type="ARBA" id="ARBA00022448"/>
    </source>
</evidence>
<keyword evidence="2" id="KW-0813">Transport</keyword>
<feature type="transmembrane region" description="Helical" evidence="7">
    <location>
        <begin position="128"/>
        <end position="144"/>
    </location>
</feature>
<feature type="transmembrane region" description="Helical" evidence="7">
    <location>
        <begin position="224"/>
        <end position="244"/>
    </location>
</feature>
<keyword evidence="3" id="KW-1003">Cell membrane</keyword>
<evidence type="ECO:0000256" key="5">
    <source>
        <dbReference type="ARBA" id="ARBA00022989"/>
    </source>
</evidence>
<evidence type="ECO:0000256" key="6">
    <source>
        <dbReference type="ARBA" id="ARBA00023136"/>
    </source>
</evidence>
<feature type="transmembrane region" description="Helical" evidence="7">
    <location>
        <begin position="165"/>
        <end position="183"/>
    </location>
</feature>
<dbReference type="InterPro" id="IPR000515">
    <property type="entry name" value="MetI-like"/>
</dbReference>
<dbReference type="EMBL" id="MW000466">
    <property type="protein sequence ID" value="QOL00320.1"/>
    <property type="molecule type" value="Genomic_DNA"/>
</dbReference>